<evidence type="ECO:0000313" key="1">
    <source>
        <dbReference type="EMBL" id="VVE61456.1"/>
    </source>
</evidence>
<keyword evidence="2" id="KW-1185">Reference proteome</keyword>
<gene>
    <name evidence="1" type="ORF">PAN31117_00583</name>
</gene>
<dbReference type="EMBL" id="CABPSP010000001">
    <property type="protein sequence ID" value="VVE61456.1"/>
    <property type="molecule type" value="Genomic_DNA"/>
</dbReference>
<reference evidence="1 2" key="1">
    <citation type="submission" date="2019-08" db="EMBL/GenBank/DDBJ databases">
        <authorList>
            <person name="Peeters C."/>
        </authorList>
    </citation>
    <scope>NUCLEOTIDE SEQUENCE [LARGE SCALE GENOMIC DNA]</scope>
    <source>
        <strain evidence="1 2">LMG 31117</strain>
    </source>
</reference>
<organism evidence="1 2">
    <name type="scientific">Pandoraea anapnoica</name>
    <dbReference type="NCBI Taxonomy" id="2508301"/>
    <lineage>
        <taxon>Bacteria</taxon>
        <taxon>Pseudomonadati</taxon>
        <taxon>Pseudomonadota</taxon>
        <taxon>Betaproteobacteria</taxon>
        <taxon>Burkholderiales</taxon>
        <taxon>Burkholderiaceae</taxon>
        <taxon>Pandoraea</taxon>
    </lineage>
</organism>
<dbReference type="Proteomes" id="UP000383122">
    <property type="component" value="Unassembled WGS sequence"/>
</dbReference>
<dbReference type="AlphaFoldDB" id="A0A5E4ZKG5"/>
<evidence type="ECO:0000313" key="2">
    <source>
        <dbReference type="Proteomes" id="UP000383122"/>
    </source>
</evidence>
<sequence>MFLSWGGRANGGYRASVRAPRTYVWTGMPFLARRANGWIVEASPDWRRRCYIPLNPTAVIFATASRA</sequence>
<accession>A0A5E4ZKG5</accession>
<name>A0A5E4ZKG5_9BURK</name>
<proteinExistence type="predicted"/>
<protein>
    <submittedName>
        <fullName evidence="1">Uncharacterized protein</fullName>
    </submittedName>
</protein>